<feature type="compositionally biased region" description="Polar residues" evidence="1">
    <location>
        <begin position="35"/>
        <end position="45"/>
    </location>
</feature>
<dbReference type="EMBL" id="JABBWE010000033">
    <property type="protein sequence ID" value="KAG1792984.1"/>
    <property type="molecule type" value="Genomic_DNA"/>
</dbReference>
<evidence type="ECO:0000313" key="2">
    <source>
        <dbReference type="EMBL" id="KAG1792984.1"/>
    </source>
</evidence>
<protein>
    <submittedName>
        <fullName evidence="2">Uncharacterized protein</fullName>
    </submittedName>
</protein>
<proteinExistence type="predicted"/>
<reference evidence="2" key="1">
    <citation type="journal article" date="2020" name="New Phytol.">
        <title>Comparative genomics reveals dynamic genome evolution in host specialist ectomycorrhizal fungi.</title>
        <authorList>
            <person name="Lofgren L.A."/>
            <person name="Nguyen N.H."/>
            <person name="Vilgalys R."/>
            <person name="Ruytinx J."/>
            <person name="Liao H.L."/>
            <person name="Branco S."/>
            <person name="Kuo A."/>
            <person name="LaButti K."/>
            <person name="Lipzen A."/>
            <person name="Andreopoulos W."/>
            <person name="Pangilinan J."/>
            <person name="Riley R."/>
            <person name="Hundley H."/>
            <person name="Na H."/>
            <person name="Barry K."/>
            <person name="Grigoriev I.V."/>
            <person name="Stajich J.E."/>
            <person name="Kennedy P.G."/>
        </authorList>
    </citation>
    <scope>NUCLEOTIDE SEQUENCE</scope>
    <source>
        <strain evidence="2">S12</strain>
    </source>
</reference>
<dbReference type="GeneID" id="64603123"/>
<dbReference type="AlphaFoldDB" id="A0A9P7ANB2"/>
<comment type="caution">
    <text evidence="2">The sequence shown here is derived from an EMBL/GenBank/DDBJ whole genome shotgun (WGS) entry which is preliminary data.</text>
</comment>
<gene>
    <name evidence="2" type="ORF">HD556DRAFT_1527758</name>
</gene>
<accession>A0A9P7ANB2</accession>
<sequence>MTEILILRLVPWTSLSMHVNDIVPPPTRKRAKGRTPSTVMAPSISRPTTASSRVSAFLQSSRNYNYLYIHNCFRQDTPAETCRGAPNDSMRSQCTRNTTSPIPISLRLNCATMLPGNCLCGFTCEGKLCYSLSRLPRARPLQCSSWIMTTTATMITRRAKSVRIHRLIVFLMRMRTLWWRPRGRCMQFLCRRAVPLGESAPS</sequence>
<evidence type="ECO:0000256" key="1">
    <source>
        <dbReference type="SAM" id="MobiDB-lite"/>
    </source>
</evidence>
<name>A0A9P7ANB2_9AGAM</name>
<keyword evidence="3" id="KW-1185">Reference proteome</keyword>
<organism evidence="2 3">
    <name type="scientific">Suillus plorans</name>
    <dbReference type="NCBI Taxonomy" id="116603"/>
    <lineage>
        <taxon>Eukaryota</taxon>
        <taxon>Fungi</taxon>
        <taxon>Dikarya</taxon>
        <taxon>Basidiomycota</taxon>
        <taxon>Agaricomycotina</taxon>
        <taxon>Agaricomycetes</taxon>
        <taxon>Agaricomycetidae</taxon>
        <taxon>Boletales</taxon>
        <taxon>Suillineae</taxon>
        <taxon>Suillaceae</taxon>
        <taxon>Suillus</taxon>
    </lineage>
</organism>
<dbReference type="Proteomes" id="UP000719766">
    <property type="component" value="Unassembled WGS sequence"/>
</dbReference>
<dbReference type="RefSeq" id="XP_041159521.1">
    <property type="nucleotide sequence ID" value="XM_041309359.1"/>
</dbReference>
<evidence type="ECO:0000313" key="3">
    <source>
        <dbReference type="Proteomes" id="UP000719766"/>
    </source>
</evidence>
<feature type="region of interest" description="Disordered" evidence="1">
    <location>
        <begin position="23"/>
        <end position="45"/>
    </location>
</feature>